<keyword evidence="1" id="KW-1133">Transmembrane helix</keyword>
<evidence type="ECO:0000256" key="1">
    <source>
        <dbReference type="SAM" id="Phobius"/>
    </source>
</evidence>
<gene>
    <name evidence="2" type="ORF">ILEXP_LOCUS49628</name>
</gene>
<sequence length="56" mass="6782">MKPERLEWRDNLRVENMRGDDPLLIAKIKYYWSPLKVAFFVWTAAWEVILAIDNMK</sequence>
<comment type="caution">
    <text evidence="2">The sequence shown here is derived from an EMBL/GenBank/DDBJ whole genome shotgun (WGS) entry which is preliminary data.</text>
</comment>
<dbReference type="AlphaFoldDB" id="A0ABC8UF93"/>
<dbReference type="EMBL" id="CAUOFW020007580">
    <property type="protein sequence ID" value="CAK9179675.1"/>
    <property type="molecule type" value="Genomic_DNA"/>
</dbReference>
<accession>A0ABC8UF93</accession>
<evidence type="ECO:0000313" key="2">
    <source>
        <dbReference type="EMBL" id="CAK9179675.1"/>
    </source>
</evidence>
<evidence type="ECO:0000313" key="3">
    <source>
        <dbReference type="Proteomes" id="UP001642360"/>
    </source>
</evidence>
<organism evidence="2 3">
    <name type="scientific">Ilex paraguariensis</name>
    <name type="common">yerba mate</name>
    <dbReference type="NCBI Taxonomy" id="185542"/>
    <lineage>
        <taxon>Eukaryota</taxon>
        <taxon>Viridiplantae</taxon>
        <taxon>Streptophyta</taxon>
        <taxon>Embryophyta</taxon>
        <taxon>Tracheophyta</taxon>
        <taxon>Spermatophyta</taxon>
        <taxon>Magnoliopsida</taxon>
        <taxon>eudicotyledons</taxon>
        <taxon>Gunneridae</taxon>
        <taxon>Pentapetalae</taxon>
        <taxon>asterids</taxon>
        <taxon>campanulids</taxon>
        <taxon>Aquifoliales</taxon>
        <taxon>Aquifoliaceae</taxon>
        <taxon>Ilex</taxon>
    </lineage>
</organism>
<keyword evidence="1" id="KW-0812">Transmembrane</keyword>
<keyword evidence="3" id="KW-1185">Reference proteome</keyword>
<proteinExistence type="predicted"/>
<dbReference type="Proteomes" id="UP001642360">
    <property type="component" value="Unassembled WGS sequence"/>
</dbReference>
<reference evidence="2 3" key="1">
    <citation type="submission" date="2024-02" db="EMBL/GenBank/DDBJ databases">
        <authorList>
            <person name="Vignale AGUSTIN F."/>
            <person name="Sosa J E."/>
            <person name="Modenutti C."/>
        </authorList>
    </citation>
    <scope>NUCLEOTIDE SEQUENCE [LARGE SCALE GENOMIC DNA]</scope>
</reference>
<protein>
    <recommendedName>
        <fullName evidence="4">Reverse transcriptase zinc-binding domain-containing protein</fullName>
    </recommendedName>
</protein>
<feature type="transmembrane region" description="Helical" evidence="1">
    <location>
        <begin position="30"/>
        <end position="52"/>
    </location>
</feature>
<keyword evidence="1" id="KW-0472">Membrane</keyword>
<evidence type="ECO:0008006" key="4">
    <source>
        <dbReference type="Google" id="ProtNLM"/>
    </source>
</evidence>
<name>A0ABC8UF93_9AQUA</name>